<dbReference type="InterPro" id="IPR025949">
    <property type="entry name" value="PapC-like_C"/>
</dbReference>
<dbReference type="Pfam" id="PF00577">
    <property type="entry name" value="Usher"/>
    <property type="match status" value="1"/>
</dbReference>
<dbReference type="PROSITE" id="PS01151">
    <property type="entry name" value="FIMBRIAL_USHER"/>
    <property type="match status" value="1"/>
</dbReference>
<dbReference type="GO" id="GO:0009279">
    <property type="term" value="C:cell outer membrane"/>
    <property type="evidence" value="ECO:0007669"/>
    <property type="project" value="UniProtKB-SubCell"/>
</dbReference>
<keyword evidence="3 9" id="KW-0813">Transport</keyword>
<dbReference type="GO" id="GO:0015473">
    <property type="term" value="F:fimbrial usher porin activity"/>
    <property type="evidence" value="ECO:0007669"/>
    <property type="project" value="InterPro"/>
</dbReference>
<dbReference type="Gene3D" id="2.60.40.2610">
    <property type="entry name" value="Outer membrane usher protein FimD, plug domain"/>
    <property type="match status" value="1"/>
</dbReference>
<dbReference type="Gene3D" id="2.60.40.2070">
    <property type="match status" value="1"/>
</dbReference>
<dbReference type="InterPro" id="IPR037224">
    <property type="entry name" value="PapC_N_sf"/>
</dbReference>
<evidence type="ECO:0000256" key="7">
    <source>
        <dbReference type="ARBA" id="ARBA00023136"/>
    </source>
</evidence>
<evidence type="ECO:0000256" key="2">
    <source>
        <dbReference type="ARBA" id="ARBA00008064"/>
    </source>
</evidence>
<organism evidence="13 14">
    <name type="scientific">Providencia huaxiensis</name>
    <dbReference type="NCBI Taxonomy" id="2027290"/>
    <lineage>
        <taxon>Bacteria</taxon>
        <taxon>Pseudomonadati</taxon>
        <taxon>Pseudomonadota</taxon>
        <taxon>Gammaproteobacteria</taxon>
        <taxon>Enterobacterales</taxon>
        <taxon>Morganellaceae</taxon>
        <taxon>Providencia</taxon>
    </lineage>
</organism>
<evidence type="ECO:0000256" key="8">
    <source>
        <dbReference type="ARBA" id="ARBA00023237"/>
    </source>
</evidence>
<name>A0A8I2IQL6_9GAMM</name>
<dbReference type="Pfam" id="PF13954">
    <property type="entry name" value="PapC_N"/>
    <property type="match status" value="1"/>
</dbReference>
<keyword evidence="7 9" id="KW-0472">Membrane</keyword>
<reference evidence="13" key="1">
    <citation type="submission" date="2021-03" db="EMBL/GenBank/DDBJ databases">
        <authorList>
            <person name="Stanton E."/>
        </authorList>
    </citation>
    <scope>NUCLEOTIDE SEQUENCE</scope>
    <source>
        <strain evidence="13">2020EL-00113</strain>
    </source>
</reference>
<dbReference type="SUPFAM" id="SSF141729">
    <property type="entry name" value="FimD N-terminal domain-like"/>
    <property type="match status" value="1"/>
</dbReference>
<dbReference type="InterPro" id="IPR000015">
    <property type="entry name" value="Fimb_usher"/>
</dbReference>
<evidence type="ECO:0000313" key="13">
    <source>
        <dbReference type="EMBL" id="MBQ0270525.1"/>
    </source>
</evidence>
<feature type="domain" description="PapC-like C-terminal" evidence="11">
    <location>
        <begin position="769"/>
        <end position="824"/>
    </location>
</feature>
<feature type="domain" description="PapC N-terminal" evidence="12">
    <location>
        <begin position="39"/>
        <end position="183"/>
    </location>
</feature>
<dbReference type="InterPro" id="IPR043142">
    <property type="entry name" value="PapC-like_C_sf"/>
</dbReference>
<keyword evidence="8 9" id="KW-0998">Cell outer membrane</keyword>
<evidence type="ECO:0000256" key="3">
    <source>
        <dbReference type="ARBA" id="ARBA00022448"/>
    </source>
</evidence>
<comment type="similarity">
    <text evidence="2 9">Belongs to the fimbrial export usher family.</text>
</comment>
<dbReference type="FunFam" id="2.60.40.3110:FF:000001">
    <property type="entry name" value="Putative fimbrial outer membrane usher"/>
    <property type="match status" value="1"/>
</dbReference>
<keyword evidence="4" id="KW-1134">Transmembrane beta strand</keyword>
<keyword evidence="6 10" id="KW-0732">Signal</keyword>
<comment type="caution">
    <text evidence="13">The sequence shown here is derived from an EMBL/GenBank/DDBJ whole genome shotgun (WGS) entry which is preliminary data.</text>
</comment>
<keyword evidence="5 9" id="KW-0812">Transmembrane</keyword>
<protein>
    <submittedName>
        <fullName evidence="13">Fimbrial biogenesis outer membrane usher protein</fullName>
    </submittedName>
</protein>
<evidence type="ECO:0000256" key="1">
    <source>
        <dbReference type="ARBA" id="ARBA00004571"/>
    </source>
</evidence>
<evidence type="ECO:0000256" key="9">
    <source>
        <dbReference type="RuleBase" id="RU003884"/>
    </source>
</evidence>
<dbReference type="GO" id="GO:0009297">
    <property type="term" value="P:pilus assembly"/>
    <property type="evidence" value="ECO:0007669"/>
    <property type="project" value="InterPro"/>
</dbReference>
<evidence type="ECO:0000256" key="5">
    <source>
        <dbReference type="ARBA" id="ARBA00022692"/>
    </source>
</evidence>
<evidence type="ECO:0000313" key="14">
    <source>
        <dbReference type="Proteomes" id="UP000674270"/>
    </source>
</evidence>
<dbReference type="AlphaFoldDB" id="A0A8I2IQL6"/>
<evidence type="ECO:0000256" key="6">
    <source>
        <dbReference type="ARBA" id="ARBA00022729"/>
    </source>
</evidence>
<dbReference type="Gene3D" id="3.10.20.410">
    <property type="match status" value="1"/>
</dbReference>
<dbReference type="InterPro" id="IPR025885">
    <property type="entry name" value="PapC_N"/>
</dbReference>
<dbReference type="Proteomes" id="UP000674270">
    <property type="component" value="Unassembled WGS sequence"/>
</dbReference>
<proteinExistence type="inferred from homology"/>
<comment type="subcellular location">
    <subcellularLocation>
        <location evidence="1 9">Cell outer membrane</location>
        <topology evidence="1 9">Multi-pass membrane protein</topology>
    </subcellularLocation>
</comment>
<accession>A0A8I2IQL6</accession>
<evidence type="ECO:0000259" key="12">
    <source>
        <dbReference type="Pfam" id="PF13954"/>
    </source>
</evidence>
<dbReference type="Gene3D" id="2.60.40.3110">
    <property type="match status" value="1"/>
</dbReference>
<dbReference type="EMBL" id="JAGKLY010000014">
    <property type="protein sequence ID" value="MBQ0270525.1"/>
    <property type="molecule type" value="Genomic_DNA"/>
</dbReference>
<feature type="chain" id="PRO_5041188592" evidence="10">
    <location>
        <begin position="22"/>
        <end position="843"/>
    </location>
</feature>
<dbReference type="InterPro" id="IPR018030">
    <property type="entry name" value="Fimbrial_membr_usher_CS"/>
</dbReference>
<dbReference type="PANTHER" id="PTHR30451:SF20">
    <property type="entry name" value="FIMBRIAE USHER"/>
    <property type="match status" value="1"/>
</dbReference>
<dbReference type="InterPro" id="IPR042186">
    <property type="entry name" value="FimD_plug_dom"/>
</dbReference>
<evidence type="ECO:0000256" key="4">
    <source>
        <dbReference type="ARBA" id="ARBA00022452"/>
    </source>
</evidence>
<dbReference type="PANTHER" id="PTHR30451">
    <property type="entry name" value="OUTER MEMBRANE USHER PROTEIN"/>
    <property type="match status" value="1"/>
</dbReference>
<evidence type="ECO:0000256" key="10">
    <source>
        <dbReference type="SAM" id="SignalP"/>
    </source>
</evidence>
<evidence type="ECO:0000259" key="11">
    <source>
        <dbReference type="Pfam" id="PF13953"/>
    </source>
</evidence>
<keyword evidence="9" id="KW-1029">Fimbrium biogenesis</keyword>
<feature type="signal peptide" evidence="10">
    <location>
        <begin position="1"/>
        <end position="21"/>
    </location>
</feature>
<gene>
    <name evidence="13" type="ORF">J7T18_19775</name>
</gene>
<sequence length="843" mass="94151">MFKFKSTLFFIYVITSSFVYADDNFKTNVRQTLSENDLYFNPILMNTSQGNIDVSRFEKKGAILPGTWKVDIYVNDVFIESREILFKENKNKKVIPCLESNFIELIDFKNEFKSLDKKVIDPQGCLLLANISSEIRVNYDPSIQKLFISVPQAMVNHYPRGYVSPSRWDSGMNALSVGYNANYYISRSHGVENKSAYAGINGNVNFEGWRYHHQGNFLWSENAGERYNSTFNYFEKIIPSLRGVVRVGETQTSGRLFDPQPLRGIQLFSDDSMLPESLRGYAPLIRGTARTNGRVIIRQNGQVIYETVVSPGPFEINDLYPTGYGGNLEVTIQEADGSEQHFTVYYASVVQLLRPGIHNYSLSAGRYHSSFNHYNPFLYEGTYRRGLTNLITGYAGIQGANNDYYAYQVGLALSTPLGAFSADVTQSELHLERERSVVNRGQSYQISYSKYVQETNSNVTVAAYKFSSEKFYDFSTAVQALNESKQGRSIAGIWRPKNRFNITVEQGLSETLGSFYVSGYTQDYWNQTKSDMQYQLGYNNQWDNISYGLNLGRIRNGQGKTETNFELNINLPIGGSIFNSSQLLTASLSRNGNGNISERIGLSGAVGDESQYSYGVTGMNTDHGAGSSMTMNGAVRTSLSNVSASYGAGKHYQNASLGAAGSLLIWPEGLIATPYQGETFAIVEAKGAQGASVSGYPGIKINQFGYAAVPYLRPYQNNDIYINPKGMSNSVEFDNTKASIVPYQGAITRVIFKTEYGMPLLINIQGSLEPIPFGSVVYDENNQEVGNVGQGTQVYARVKNNQGKLIIKWGYENEKTCHVYYQLSPEQINSNNNFVHLTLTCEK</sequence>
<dbReference type="RefSeq" id="WP_210848922.1">
    <property type="nucleotide sequence ID" value="NZ_JAGKLY010000014.1"/>
</dbReference>
<dbReference type="Pfam" id="PF13953">
    <property type="entry name" value="PapC_C"/>
    <property type="match status" value="1"/>
</dbReference>